<keyword evidence="1" id="KW-0472">Membrane</keyword>
<evidence type="ECO:0000313" key="4">
    <source>
        <dbReference type="Proteomes" id="UP000238325"/>
    </source>
</evidence>
<comment type="caution">
    <text evidence="2">The sequence shown here is derived from an EMBL/GenBank/DDBJ whole genome shotgun (WGS) entry which is preliminary data.</text>
</comment>
<dbReference type="OrthoDB" id="1238681at2"/>
<dbReference type="EMBL" id="PCPH01000003">
    <property type="protein sequence ID" value="PRB89741.1"/>
    <property type="molecule type" value="Genomic_DNA"/>
</dbReference>
<dbReference type="EMBL" id="PCPP01000002">
    <property type="protein sequence ID" value="PRB83499.1"/>
    <property type="molecule type" value="Genomic_DNA"/>
</dbReference>
<keyword evidence="1" id="KW-1133">Transmembrane helix</keyword>
<feature type="transmembrane region" description="Helical" evidence="1">
    <location>
        <begin position="229"/>
        <end position="250"/>
    </location>
</feature>
<reference evidence="4 5" key="1">
    <citation type="submission" date="2017-09" db="EMBL/GenBank/DDBJ databases">
        <title>Genomic, metabolic, and phenotypic characteristics of bacterial isolates from the natural microbiome of the model nematode Caenorhabditis elegans.</title>
        <authorList>
            <person name="Zimmermann J."/>
            <person name="Obeng N."/>
            <person name="Yang W."/>
            <person name="Obeng O."/>
            <person name="Kissoyan K."/>
            <person name="Pees B."/>
            <person name="Dirksen P."/>
            <person name="Hoppner M."/>
            <person name="Franke A."/>
            <person name="Rosenstiel P."/>
            <person name="Leippe M."/>
            <person name="Dierking K."/>
            <person name="Kaleta C."/>
            <person name="Schulenburg H."/>
        </authorList>
    </citation>
    <scope>NUCLEOTIDE SEQUENCE [LARGE SCALE GENOMIC DNA]</scope>
    <source>
        <strain evidence="2 5">MYb25</strain>
        <strain evidence="3 4">MYb44</strain>
    </source>
</reference>
<keyword evidence="1" id="KW-0812">Transmembrane</keyword>
<evidence type="ECO:0000313" key="2">
    <source>
        <dbReference type="EMBL" id="PRB83499.1"/>
    </source>
</evidence>
<evidence type="ECO:0000256" key="1">
    <source>
        <dbReference type="SAM" id="Phobius"/>
    </source>
</evidence>
<name>A0A2S9CSP1_CHRCI</name>
<feature type="transmembrane region" description="Helical" evidence="1">
    <location>
        <begin position="272"/>
        <end position="293"/>
    </location>
</feature>
<organism evidence="2 5">
    <name type="scientific">Chryseobacterium culicis</name>
    <dbReference type="NCBI Taxonomy" id="680127"/>
    <lineage>
        <taxon>Bacteria</taxon>
        <taxon>Pseudomonadati</taxon>
        <taxon>Bacteroidota</taxon>
        <taxon>Flavobacteriia</taxon>
        <taxon>Flavobacteriales</taxon>
        <taxon>Weeksellaceae</taxon>
        <taxon>Chryseobacterium group</taxon>
        <taxon>Chryseobacterium</taxon>
    </lineage>
</organism>
<dbReference type="Proteomes" id="UP000238325">
    <property type="component" value="Unassembled WGS sequence"/>
</dbReference>
<protein>
    <submittedName>
        <fullName evidence="2">Uncharacterized protein</fullName>
    </submittedName>
</protein>
<evidence type="ECO:0000313" key="3">
    <source>
        <dbReference type="EMBL" id="PRB89741.1"/>
    </source>
</evidence>
<sequence>MIFPKAKKIARDLGWHKTNHKVFGLYKGYFFNVSDASIIHTPQYKYVSVTTGNLTEEQRQKIKTELTINKKRLKFTFFDIRENTIFFKFTENIMPTKISTVYVLFDFLVGLLKDLSIPEQSNCHSCKTNEGINYYDLNHTGVLLCDHCFKQTDDKFYEIEKERISKEKSYLTGFLGSVVFSIPAIIIWVLFAVYFGAISSGMAFVIGLLGFLGYDYFKGFRGKLTRYIIFFTSIISIFAANIITVMALLIKQGLTINQAISEFQTNPAANEIFMQNIIVSFILSCIPWIWILFIRKDDKLIIKPAEKF</sequence>
<proteinExistence type="predicted"/>
<dbReference type="RefSeq" id="WP_105683228.1">
    <property type="nucleotide sequence ID" value="NZ_JBBGZD010000002.1"/>
</dbReference>
<accession>A0A2S9CSP1</accession>
<evidence type="ECO:0000313" key="5">
    <source>
        <dbReference type="Proteomes" id="UP000238534"/>
    </source>
</evidence>
<dbReference type="Proteomes" id="UP000238534">
    <property type="component" value="Unassembled WGS sequence"/>
</dbReference>
<feature type="transmembrane region" description="Helical" evidence="1">
    <location>
        <begin position="170"/>
        <end position="191"/>
    </location>
</feature>
<feature type="transmembrane region" description="Helical" evidence="1">
    <location>
        <begin position="197"/>
        <end position="217"/>
    </location>
</feature>
<gene>
    <name evidence="2" type="ORF">CQ022_15445</name>
    <name evidence="3" type="ORF">CQ033_14340</name>
</gene>
<keyword evidence="4" id="KW-1185">Reference proteome</keyword>
<dbReference type="AlphaFoldDB" id="A0A2S9CSP1"/>